<dbReference type="Pfam" id="PF00583">
    <property type="entry name" value="Acetyltransf_1"/>
    <property type="match status" value="1"/>
</dbReference>
<dbReference type="InterPro" id="IPR051556">
    <property type="entry name" value="N-term/lysine_N-AcTrnsfr"/>
</dbReference>
<dbReference type="PANTHER" id="PTHR42919:SF8">
    <property type="entry name" value="N-ALPHA-ACETYLTRANSFERASE 50"/>
    <property type="match status" value="1"/>
</dbReference>
<dbReference type="InterPro" id="IPR016181">
    <property type="entry name" value="Acyl_CoA_acyltransferase"/>
</dbReference>
<keyword evidence="2" id="KW-0012">Acyltransferase</keyword>
<dbReference type="InterPro" id="IPR000182">
    <property type="entry name" value="GNAT_dom"/>
</dbReference>
<evidence type="ECO:0000313" key="4">
    <source>
        <dbReference type="EMBL" id="KAB1160423.1"/>
    </source>
</evidence>
<keyword evidence="1 4" id="KW-0808">Transferase</keyword>
<feature type="domain" description="N-acetyltransferase" evidence="3">
    <location>
        <begin position="14"/>
        <end position="166"/>
    </location>
</feature>
<evidence type="ECO:0000259" key="3">
    <source>
        <dbReference type="PROSITE" id="PS51186"/>
    </source>
</evidence>
<evidence type="ECO:0000256" key="2">
    <source>
        <dbReference type="ARBA" id="ARBA00023315"/>
    </source>
</evidence>
<evidence type="ECO:0000313" key="5">
    <source>
        <dbReference type="Proteomes" id="UP000467305"/>
    </source>
</evidence>
<dbReference type="PROSITE" id="PS51186">
    <property type="entry name" value="GNAT"/>
    <property type="match status" value="1"/>
</dbReference>
<name>A0A7J5AS20_9FLAO</name>
<proteinExistence type="predicted"/>
<dbReference type="Gene3D" id="3.40.630.30">
    <property type="match status" value="1"/>
</dbReference>
<accession>A0A7J5AS20</accession>
<sequence length="166" mass="19794">MFIEFCQIEINNKDVVLSLFKEAAIKIAKMNVDHWQYWKNPPLEKIKWVEEGIENKEFYFIKNTDNETIGMVRILEEDLLYWGKQEDKSLYIHSLVVREQFNKKGVGKIILNKVESLAQQKQYKYLRLDAVSTNTKLCKYYEKQGFNKVGTKELKDTVNNLYQREV</sequence>
<dbReference type="Proteomes" id="UP000467305">
    <property type="component" value="Unassembled WGS sequence"/>
</dbReference>
<reference evidence="4 5" key="1">
    <citation type="submission" date="2019-09" db="EMBL/GenBank/DDBJ databases">
        <authorList>
            <person name="Cao W.R."/>
        </authorList>
    </citation>
    <scope>NUCLEOTIDE SEQUENCE [LARGE SCALE GENOMIC DNA]</scope>
    <source>
        <strain evidence="5">a4</strain>
    </source>
</reference>
<dbReference type="EMBL" id="WAAU01000003">
    <property type="protein sequence ID" value="KAB1160423.1"/>
    <property type="molecule type" value="Genomic_DNA"/>
</dbReference>
<dbReference type="CDD" id="cd04301">
    <property type="entry name" value="NAT_SF"/>
    <property type="match status" value="1"/>
</dbReference>
<dbReference type="SUPFAM" id="SSF55729">
    <property type="entry name" value="Acyl-CoA N-acyltransferases (Nat)"/>
    <property type="match status" value="1"/>
</dbReference>
<organism evidence="4 5">
    <name type="scientific">Tenacibaculum aiptasiae</name>
    <dbReference type="NCBI Taxonomy" id="426481"/>
    <lineage>
        <taxon>Bacteria</taxon>
        <taxon>Pseudomonadati</taxon>
        <taxon>Bacteroidota</taxon>
        <taxon>Flavobacteriia</taxon>
        <taxon>Flavobacteriales</taxon>
        <taxon>Flavobacteriaceae</taxon>
        <taxon>Tenacibaculum</taxon>
    </lineage>
</organism>
<dbReference type="PANTHER" id="PTHR42919">
    <property type="entry name" value="N-ALPHA-ACETYLTRANSFERASE"/>
    <property type="match status" value="1"/>
</dbReference>
<protein>
    <submittedName>
        <fullName evidence="4">GNAT family N-acetyltransferase</fullName>
    </submittedName>
</protein>
<dbReference type="GO" id="GO:0016747">
    <property type="term" value="F:acyltransferase activity, transferring groups other than amino-acyl groups"/>
    <property type="evidence" value="ECO:0007669"/>
    <property type="project" value="InterPro"/>
</dbReference>
<gene>
    <name evidence="4" type="ORF">F7018_00675</name>
</gene>
<evidence type="ECO:0000256" key="1">
    <source>
        <dbReference type="ARBA" id="ARBA00022679"/>
    </source>
</evidence>
<comment type="caution">
    <text evidence="4">The sequence shown here is derived from an EMBL/GenBank/DDBJ whole genome shotgun (WGS) entry which is preliminary data.</text>
</comment>
<dbReference type="RefSeq" id="WP_150898052.1">
    <property type="nucleotide sequence ID" value="NZ_WAAU01000003.1"/>
</dbReference>
<dbReference type="OrthoDB" id="1188001at2"/>
<dbReference type="AlphaFoldDB" id="A0A7J5AS20"/>
<keyword evidence="5" id="KW-1185">Reference proteome</keyword>